<evidence type="ECO:0000256" key="3">
    <source>
        <dbReference type="ARBA" id="ARBA00022777"/>
    </source>
</evidence>
<evidence type="ECO:0000313" key="7">
    <source>
        <dbReference type="Proteomes" id="UP001174909"/>
    </source>
</evidence>
<dbReference type="InterPro" id="IPR011009">
    <property type="entry name" value="Kinase-like_dom_sf"/>
</dbReference>
<dbReference type="PANTHER" id="PTHR24348:SF22">
    <property type="entry name" value="NON-SPECIFIC SERINE_THREONINE PROTEIN KINASE"/>
    <property type="match status" value="1"/>
</dbReference>
<evidence type="ECO:0000256" key="1">
    <source>
        <dbReference type="ARBA" id="ARBA00022679"/>
    </source>
</evidence>
<keyword evidence="4" id="KW-0067">ATP-binding</keyword>
<reference evidence="6" key="1">
    <citation type="submission" date="2023-03" db="EMBL/GenBank/DDBJ databases">
        <authorList>
            <person name="Steffen K."/>
            <person name="Cardenas P."/>
        </authorList>
    </citation>
    <scope>NUCLEOTIDE SEQUENCE</scope>
</reference>
<keyword evidence="3 6" id="KW-0418">Kinase</keyword>
<dbReference type="GO" id="GO:0005776">
    <property type="term" value="C:autophagosome"/>
    <property type="evidence" value="ECO:0007669"/>
    <property type="project" value="TreeGrafter"/>
</dbReference>
<dbReference type="AlphaFoldDB" id="A0AA35SM23"/>
<keyword evidence="6" id="KW-0131">Cell cycle</keyword>
<dbReference type="Proteomes" id="UP001174909">
    <property type="component" value="Unassembled WGS sequence"/>
</dbReference>
<gene>
    <name evidence="6" type="ORF">GBAR_LOCUS18161</name>
</gene>
<organism evidence="6 7">
    <name type="scientific">Geodia barretti</name>
    <name type="common">Barrett's horny sponge</name>
    <dbReference type="NCBI Taxonomy" id="519541"/>
    <lineage>
        <taxon>Eukaryota</taxon>
        <taxon>Metazoa</taxon>
        <taxon>Porifera</taxon>
        <taxon>Demospongiae</taxon>
        <taxon>Heteroscleromorpha</taxon>
        <taxon>Tetractinellida</taxon>
        <taxon>Astrophorina</taxon>
        <taxon>Geodiidae</taxon>
        <taxon>Geodia</taxon>
    </lineage>
</organism>
<proteinExistence type="predicted"/>
<keyword evidence="6" id="KW-0132">Cell division</keyword>
<dbReference type="Pfam" id="PF07714">
    <property type="entry name" value="PK_Tyr_Ser-Thr"/>
    <property type="match status" value="1"/>
</dbReference>
<dbReference type="GO" id="GO:0016020">
    <property type="term" value="C:membrane"/>
    <property type="evidence" value="ECO:0007669"/>
    <property type="project" value="TreeGrafter"/>
</dbReference>
<dbReference type="PROSITE" id="PS50011">
    <property type="entry name" value="PROTEIN_KINASE_DOM"/>
    <property type="match status" value="1"/>
</dbReference>
<evidence type="ECO:0000256" key="4">
    <source>
        <dbReference type="ARBA" id="ARBA00022840"/>
    </source>
</evidence>
<dbReference type="Gene3D" id="1.10.510.10">
    <property type="entry name" value="Transferase(Phosphotransferase) domain 1"/>
    <property type="match status" value="1"/>
</dbReference>
<dbReference type="GO" id="GO:0005524">
    <property type="term" value="F:ATP binding"/>
    <property type="evidence" value="ECO:0007669"/>
    <property type="project" value="UniProtKB-KW"/>
</dbReference>
<dbReference type="PANTHER" id="PTHR24348">
    <property type="entry name" value="SERINE/THREONINE-PROTEIN KINASE UNC-51-RELATED"/>
    <property type="match status" value="1"/>
</dbReference>
<evidence type="ECO:0000259" key="5">
    <source>
        <dbReference type="PROSITE" id="PS50011"/>
    </source>
</evidence>
<dbReference type="SUPFAM" id="SSF56112">
    <property type="entry name" value="Protein kinase-like (PK-like)"/>
    <property type="match status" value="1"/>
</dbReference>
<keyword evidence="1" id="KW-0808">Transferase</keyword>
<dbReference type="GO" id="GO:0000045">
    <property type="term" value="P:autophagosome assembly"/>
    <property type="evidence" value="ECO:0007669"/>
    <property type="project" value="TreeGrafter"/>
</dbReference>
<dbReference type="InterPro" id="IPR045269">
    <property type="entry name" value="Atg1-like"/>
</dbReference>
<evidence type="ECO:0000313" key="6">
    <source>
        <dbReference type="EMBL" id="CAI8032069.1"/>
    </source>
</evidence>
<keyword evidence="7" id="KW-1185">Reference proteome</keyword>
<comment type="caution">
    <text evidence="6">The sequence shown here is derived from an EMBL/GenBank/DDBJ whole genome shotgun (WGS) entry which is preliminary data.</text>
</comment>
<feature type="domain" description="Protein kinase" evidence="5">
    <location>
        <begin position="13"/>
        <end position="122"/>
    </location>
</feature>
<dbReference type="GO" id="GO:0000407">
    <property type="term" value="C:phagophore assembly site"/>
    <property type="evidence" value="ECO:0007669"/>
    <property type="project" value="TreeGrafter"/>
</dbReference>
<dbReference type="InterPro" id="IPR000719">
    <property type="entry name" value="Prot_kinase_dom"/>
</dbReference>
<accession>A0AA35SM23</accession>
<dbReference type="GO" id="GO:0005829">
    <property type="term" value="C:cytosol"/>
    <property type="evidence" value="ECO:0007669"/>
    <property type="project" value="TreeGrafter"/>
</dbReference>
<dbReference type="GO" id="GO:0051301">
    <property type="term" value="P:cell division"/>
    <property type="evidence" value="ECO:0007669"/>
    <property type="project" value="UniProtKB-KW"/>
</dbReference>
<dbReference type="GO" id="GO:0004674">
    <property type="term" value="F:protein serine/threonine kinase activity"/>
    <property type="evidence" value="ECO:0007669"/>
    <property type="project" value="InterPro"/>
</dbReference>
<sequence length="122" mass="13818">MMELEGHVLGSRYKVQRKIQSGYFGTTWTARDLTTRGTVCVKTFICDSENQRKELAVLKELCDGHFNHENICSILDVCVKKSPVTTVQGELIGSLRFVVFEYCSGSDLFNFLVTGPFERIKT</sequence>
<keyword evidence="2" id="KW-0547">Nucleotide-binding</keyword>
<evidence type="ECO:0000256" key="2">
    <source>
        <dbReference type="ARBA" id="ARBA00022741"/>
    </source>
</evidence>
<protein>
    <submittedName>
        <fullName evidence="6">Cell division protein kinase 2 homolog CRK1</fullName>
    </submittedName>
</protein>
<dbReference type="GO" id="GO:0010506">
    <property type="term" value="P:regulation of autophagy"/>
    <property type="evidence" value="ECO:0007669"/>
    <property type="project" value="InterPro"/>
</dbReference>
<name>A0AA35SM23_GEOBA</name>
<dbReference type="InterPro" id="IPR001245">
    <property type="entry name" value="Ser-Thr/Tyr_kinase_cat_dom"/>
</dbReference>
<dbReference type="EMBL" id="CASHTH010002584">
    <property type="protein sequence ID" value="CAI8032069.1"/>
    <property type="molecule type" value="Genomic_DNA"/>
</dbReference>